<name>A0ABS5GZ87_9BURK</name>
<organism evidence="1 2">
    <name type="scientific">Undibacterium rivi</name>
    <dbReference type="NCBI Taxonomy" id="2828729"/>
    <lineage>
        <taxon>Bacteria</taxon>
        <taxon>Pseudomonadati</taxon>
        <taxon>Pseudomonadota</taxon>
        <taxon>Betaproteobacteria</taxon>
        <taxon>Burkholderiales</taxon>
        <taxon>Oxalobacteraceae</taxon>
        <taxon>Undibacterium</taxon>
    </lineage>
</organism>
<sequence length="111" mass="12614">MVGIVFNPTKYNVKHKPGNGCPGTKNHFLRPNYSDEPNICLLFKHIFSQKTARNMLKTANPKSRTRNFMSLDPDMSTFFVASLSALITSRWQVRVGNFSEKSSISIPFVLF</sequence>
<protein>
    <submittedName>
        <fullName evidence="1">Uncharacterized protein</fullName>
    </submittedName>
</protein>
<keyword evidence="2" id="KW-1185">Reference proteome</keyword>
<evidence type="ECO:0000313" key="1">
    <source>
        <dbReference type="EMBL" id="MBR7791434.1"/>
    </source>
</evidence>
<reference evidence="1 2" key="1">
    <citation type="submission" date="2021-04" db="EMBL/GenBank/DDBJ databases">
        <title>novel species isolated from subtropical streams in China.</title>
        <authorList>
            <person name="Lu H."/>
        </authorList>
    </citation>
    <scope>NUCLEOTIDE SEQUENCE [LARGE SCALE GENOMIC DNA]</scope>
    <source>
        <strain evidence="1 2">FT147W</strain>
    </source>
</reference>
<proteinExistence type="predicted"/>
<dbReference type="EMBL" id="JAGSPK010000001">
    <property type="protein sequence ID" value="MBR7791434.1"/>
    <property type="molecule type" value="Genomic_DNA"/>
</dbReference>
<dbReference type="Proteomes" id="UP000682982">
    <property type="component" value="Unassembled WGS sequence"/>
</dbReference>
<accession>A0ABS5GZ87</accession>
<gene>
    <name evidence="1" type="ORF">KDM87_02415</name>
</gene>
<evidence type="ECO:0000313" key="2">
    <source>
        <dbReference type="Proteomes" id="UP000682982"/>
    </source>
</evidence>
<comment type="caution">
    <text evidence="1">The sequence shown here is derived from an EMBL/GenBank/DDBJ whole genome shotgun (WGS) entry which is preliminary data.</text>
</comment>